<dbReference type="OrthoDB" id="1523646at2"/>
<keyword evidence="6" id="KW-0418">Kinase</keyword>
<dbReference type="Proteomes" id="UP000441754">
    <property type="component" value="Unassembled WGS sequence"/>
</dbReference>
<dbReference type="InterPro" id="IPR011990">
    <property type="entry name" value="TPR-like_helical_dom_sf"/>
</dbReference>
<keyword evidence="4" id="KW-0808">Transferase</keyword>
<dbReference type="EC" id="2.7.13.3" evidence="2"/>
<evidence type="ECO:0000256" key="4">
    <source>
        <dbReference type="ARBA" id="ARBA00022679"/>
    </source>
</evidence>
<dbReference type="Gene3D" id="1.25.40.10">
    <property type="entry name" value="Tetratricopeptide repeat domain"/>
    <property type="match status" value="2"/>
</dbReference>
<dbReference type="SUPFAM" id="SSF48452">
    <property type="entry name" value="TPR-like"/>
    <property type="match status" value="2"/>
</dbReference>
<evidence type="ECO:0000256" key="9">
    <source>
        <dbReference type="PROSITE-ProRule" id="PRU00339"/>
    </source>
</evidence>
<evidence type="ECO:0000313" key="13">
    <source>
        <dbReference type="EMBL" id="MRS60907.1"/>
    </source>
</evidence>
<keyword evidence="11" id="KW-1133">Transmembrane helix</keyword>
<evidence type="ECO:0000256" key="3">
    <source>
        <dbReference type="ARBA" id="ARBA00022553"/>
    </source>
</evidence>
<dbReference type="InterPro" id="IPR011712">
    <property type="entry name" value="Sig_transdc_His_kin_sub3_dim/P"/>
</dbReference>
<keyword evidence="7" id="KW-0067">ATP-binding</keyword>
<evidence type="ECO:0000256" key="7">
    <source>
        <dbReference type="ARBA" id="ARBA00022840"/>
    </source>
</evidence>
<dbReference type="AlphaFoldDB" id="A0A7K0EGF5"/>
<dbReference type="InterPro" id="IPR019734">
    <property type="entry name" value="TPR_rpt"/>
</dbReference>
<dbReference type="GO" id="GO:0046983">
    <property type="term" value="F:protein dimerization activity"/>
    <property type="evidence" value="ECO:0007669"/>
    <property type="project" value="InterPro"/>
</dbReference>
<dbReference type="InterPro" id="IPR036890">
    <property type="entry name" value="HATPase_C_sf"/>
</dbReference>
<feature type="repeat" description="TPR" evidence="9">
    <location>
        <begin position="153"/>
        <end position="186"/>
    </location>
</feature>
<feature type="transmembrane region" description="Helical" evidence="11">
    <location>
        <begin position="395"/>
        <end position="418"/>
    </location>
</feature>
<keyword evidence="11" id="KW-0812">Transmembrane</keyword>
<gene>
    <name evidence="13" type="ORF">GJJ30_06335</name>
</gene>
<dbReference type="Pfam" id="PF13424">
    <property type="entry name" value="TPR_12"/>
    <property type="match status" value="2"/>
</dbReference>
<evidence type="ECO:0000256" key="2">
    <source>
        <dbReference type="ARBA" id="ARBA00012438"/>
    </source>
</evidence>
<name>A0A7K0EGF5_9BACT</name>
<keyword evidence="8" id="KW-0902">Two-component regulatory system</keyword>
<keyword evidence="9" id="KW-0802">TPR repeat</keyword>
<dbReference type="Pfam" id="PF13581">
    <property type="entry name" value="HATPase_c_2"/>
    <property type="match status" value="1"/>
</dbReference>
<comment type="caution">
    <text evidence="13">The sequence shown here is derived from an EMBL/GenBank/DDBJ whole genome shotgun (WGS) entry which is preliminary data.</text>
</comment>
<keyword evidence="11" id="KW-0472">Membrane</keyword>
<protein>
    <recommendedName>
        <fullName evidence="2">histidine kinase</fullName>
        <ecNumber evidence="2">2.7.13.3</ecNumber>
    </recommendedName>
</protein>
<evidence type="ECO:0000259" key="12">
    <source>
        <dbReference type="SMART" id="SM00387"/>
    </source>
</evidence>
<dbReference type="Gene3D" id="3.30.565.10">
    <property type="entry name" value="Histidine kinase-like ATPase, C-terminal domain"/>
    <property type="match status" value="1"/>
</dbReference>
<dbReference type="SMART" id="SM00028">
    <property type="entry name" value="TPR"/>
    <property type="match status" value="6"/>
</dbReference>
<reference evidence="13 14" key="1">
    <citation type="journal article" date="2018" name="Antonie Van Leeuwenhoek">
        <title>Larkinella terrae sp. nov., isolated from soil on Jeju Island, South Korea.</title>
        <authorList>
            <person name="Ten L.N."/>
            <person name="Jeon J."/>
            <person name="Park S.J."/>
            <person name="Park S."/>
            <person name="Lee S.Y."/>
            <person name="Kim M.K."/>
            <person name="Jung H.Y."/>
        </authorList>
    </citation>
    <scope>NUCLEOTIDE SEQUENCE [LARGE SCALE GENOMIC DNA]</scope>
    <source>
        <strain evidence="13 14">KCTC 52001</strain>
    </source>
</reference>
<keyword evidence="14" id="KW-1185">Reference proteome</keyword>
<comment type="catalytic activity">
    <reaction evidence="1">
        <text>ATP + protein L-histidine = ADP + protein N-phospho-L-histidine.</text>
        <dbReference type="EC" id="2.7.13.3"/>
    </reaction>
</comment>
<dbReference type="Gene3D" id="1.20.5.1930">
    <property type="match status" value="1"/>
</dbReference>
<organism evidence="13 14">
    <name type="scientific">Larkinella terrae</name>
    <dbReference type="NCBI Taxonomy" id="2025311"/>
    <lineage>
        <taxon>Bacteria</taxon>
        <taxon>Pseudomonadati</taxon>
        <taxon>Bacteroidota</taxon>
        <taxon>Cytophagia</taxon>
        <taxon>Cytophagales</taxon>
        <taxon>Spirosomataceae</taxon>
        <taxon>Larkinella</taxon>
    </lineage>
</organism>
<dbReference type="GO" id="GO:0016020">
    <property type="term" value="C:membrane"/>
    <property type="evidence" value="ECO:0007669"/>
    <property type="project" value="InterPro"/>
</dbReference>
<dbReference type="PANTHER" id="PTHR24421:SF10">
    <property type="entry name" value="NITRATE_NITRITE SENSOR PROTEIN NARQ"/>
    <property type="match status" value="1"/>
</dbReference>
<dbReference type="RefSeq" id="WP_154174300.1">
    <property type="nucleotide sequence ID" value="NZ_WJXZ01000002.1"/>
</dbReference>
<dbReference type="SUPFAM" id="SSF55874">
    <property type="entry name" value="ATPase domain of HSP90 chaperone/DNA topoisomerase II/histidine kinase"/>
    <property type="match status" value="1"/>
</dbReference>
<dbReference type="PROSITE" id="PS50005">
    <property type="entry name" value="TPR"/>
    <property type="match status" value="1"/>
</dbReference>
<evidence type="ECO:0000256" key="10">
    <source>
        <dbReference type="SAM" id="Coils"/>
    </source>
</evidence>
<dbReference type="GO" id="GO:0000155">
    <property type="term" value="F:phosphorelay sensor kinase activity"/>
    <property type="evidence" value="ECO:0007669"/>
    <property type="project" value="InterPro"/>
</dbReference>
<dbReference type="InterPro" id="IPR003594">
    <property type="entry name" value="HATPase_dom"/>
</dbReference>
<dbReference type="PANTHER" id="PTHR24421">
    <property type="entry name" value="NITRATE/NITRITE SENSOR PROTEIN NARX-RELATED"/>
    <property type="match status" value="1"/>
</dbReference>
<evidence type="ECO:0000256" key="5">
    <source>
        <dbReference type="ARBA" id="ARBA00022741"/>
    </source>
</evidence>
<dbReference type="EMBL" id="WJXZ01000002">
    <property type="protein sequence ID" value="MRS60907.1"/>
    <property type="molecule type" value="Genomic_DNA"/>
</dbReference>
<dbReference type="SMART" id="SM00387">
    <property type="entry name" value="HATPase_c"/>
    <property type="match status" value="1"/>
</dbReference>
<sequence>MLYRLLRILGFILGVHCGTSYGQSVPNPADTSAVMNLLRKGEAVETSQPVTALSNYQKAHSLSQKINFTKGYFESMRLLAYQLNNLGRHDEARKIALAAVQKANQDTSKRHKALSYFAVANTALFMGRYQEAIPNYQKAVLYMRQIGNLKNVAVVNQNLGFIFRKQKMYQKALEYYGKALALDSTWTTDKADRRSVASDYFSIGVVYSDLEKPLQALAYYQKAKQWIDPKTDLDFMINLYNNIGFEHGLAQRYDSALYYRREALRVSRLLGNDRHELHMLMTLAETYTQMRQYARAKKLLDESYALARKTNASLTEFQNIYHQYALVTDGLGNSDATVQWLDKYIIATDSLNNQETKSLLQDYEVKLKQAEARQQLAQKQRSIDQLQEQQQRQRLWLVIAVLIALGMVGALAFAYLYIRQRQLTADQALLAAGRERELAVVQSELQGQQKERLRISKEMHDDLGASLTAIGLLSEVVKTRMGAATTPEVEKISSISADMVTAMNEIIWSLNTKNDSLNGLMAYTRSYASEFIDNTALTLRTEVADLPREIPMGGVDRRNVFLTVKEALNNVVKHAQATQVTLRMQPAATQLTIEVCDNGRGFTPSEKTGLRNGLGNMQNRMAESGGNCEILPSPGGTCVKITYPYPPVTSQKIRHNS</sequence>
<proteinExistence type="predicted"/>
<dbReference type="InterPro" id="IPR050482">
    <property type="entry name" value="Sensor_HK_TwoCompSys"/>
</dbReference>
<feature type="domain" description="Histidine kinase/HSP90-like ATPase" evidence="12">
    <location>
        <begin position="555"/>
        <end position="647"/>
    </location>
</feature>
<evidence type="ECO:0000313" key="14">
    <source>
        <dbReference type="Proteomes" id="UP000441754"/>
    </source>
</evidence>
<dbReference type="CDD" id="cd16917">
    <property type="entry name" value="HATPase_UhpB-NarQ-NarX-like"/>
    <property type="match status" value="1"/>
</dbReference>
<dbReference type="Pfam" id="PF13181">
    <property type="entry name" value="TPR_8"/>
    <property type="match status" value="1"/>
</dbReference>
<evidence type="ECO:0000256" key="1">
    <source>
        <dbReference type="ARBA" id="ARBA00000085"/>
    </source>
</evidence>
<dbReference type="GO" id="GO:0005524">
    <property type="term" value="F:ATP binding"/>
    <property type="evidence" value="ECO:0007669"/>
    <property type="project" value="UniProtKB-KW"/>
</dbReference>
<evidence type="ECO:0000256" key="6">
    <source>
        <dbReference type="ARBA" id="ARBA00022777"/>
    </source>
</evidence>
<keyword evidence="10" id="KW-0175">Coiled coil</keyword>
<feature type="coiled-coil region" evidence="10">
    <location>
        <begin position="353"/>
        <end position="392"/>
    </location>
</feature>
<evidence type="ECO:0000256" key="8">
    <source>
        <dbReference type="ARBA" id="ARBA00023012"/>
    </source>
</evidence>
<dbReference type="Pfam" id="PF07730">
    <property type="entry name" value="HisKA_3"/>
    <property type="match status" value="1"/>
</dbReference>
<evidence type="ECO:0000256" key="11">
    <source>
        <dbReference type="SAM" id="Phobius"/>
    </source>
</evidence>
<keyword evidence="5" id="KW-0547">Nucleotide-binding</keyword>
<accession>A0A7K0EGF5</accession>
<keyword evidence="3" id="KW-0597">Phosphoprotein</keyword>